<feature type="transmembrane region" description="Helical" evidence="8">
    <location>
        <begin position="304"/>
        <end position="331"/>
    </location>
</feature>
<keyword evidence="4" id="KW-1003">Cell membrane</keyword>
<dbReference type="EMBL" id="CP029487">
    <property type="protein sequence ID" value="QCT71452.1"/>
    <property type="molecule type" value="Genomic_DNA"/>
</dbReference>
<evidence type="ECO:0000256" key="8">
    <source>
        <dbReference type="SAM" id="Phobius"/>
    </source>
</evidence>
<comment type="subcellular location">
    <subcellularLocation>
        <location evidence="1">Cell membrane</location>
        <topology evidence="1">Multi-pass membrane protein</topology>
    </subcellularLocation>
</comment>
<dbReference type="Proteomes" id="UP000218387">
    <property type="component" value="Chromosome"/>
</dbReference>
<dbReference type="KEGG" id="emt:CPZ25_008955"/>
<sequence length="355" mass="38843">MKISPDKKRILMVNTIVVLICILFAVFLWPTFSGMFMPFFMAIILAYLLNPLVRIFERRGFGRGLSVLFVCVIVLLILFGVFMSFVPSLISNIAQMVTNIPSMLQNLQNYSGQISEFIQKYNASDMSKYFNLEQSLSQVAGMFGSMLQGLSNALIANSGQLMNIVIVPLVTIFLLLDKEVFTQSLMYLVPIDARNQVKKMFYDIDMVIGGFIRGQGLMSIIAGILTGVGAYFMGLPYAPVIGVIAGVTTMIPYFGPAVGMVVICVMALLSSPIQMVYILIWMAVVQVVCGNLLAPALMSGNVGLHPVVIIFSIFFFGAMFGGLGMILAVPIMGTVKVVMKYLIAGFASSKGEMLR</sequence>
<dbReference type="GO" id="GO:0005886">
    <property type="term" value="C:plasma membrane"/>
    <property type="evidence" value="ECO:0007669"/>
    <property type="project" value="UniProtKB-SubCell"/>
</dbReference>
<feature type="transmembrane region" description="Helical" evidence="8">
    <location>
        <begin position="35"/>
        <end position="53"/>
    </location>
</feature>
<keyword evidence="10" id="KW-1185">Reference proteome</keyword>
<evidence type="ECO:0000256" key="6">
    <source>
        <dbReference type="ARBA" id="ARBA00022989"/>
    </source>
</evidence>
<keyword evidence="6 8" id="KW-1133">Transmembrane helix</keyword>
<evidence type="ECO:0000256" key="4">
    <source>
        <dbReference type="ARBA" id="ARBA00022475"/>
    </source>
</evidence>
<dbReference type="RefSeq" id="WP_058693617.1">
    <property type="nucleotide sequence ID" value="NZ_CABJDW020000012.1"/>
</dbReference>
<feature type="transmembrane region" description="Helical" evidence="8">
    <location>
        <begin position="216"/>
        <end position="234"/>
    </location>
</feature>
<gene>
    <name evidence="9" type="ORF">CPZ25_008955</name>
</gene>
<feature type="transmembrane region" description="Helical" evidence="8">
    <location>
        <begin position="240"/>
        <end position="269"/>
    </location>
</feature>
<keyword evidence="5 8" id="KW-0812">Transmembrane</keyword>
<dbReference type="AlphaFoldDB" id="A0A4P9C9T4"/>
<evidence type="ECO:0000256" key="2">
    <source>
        <dbReference type="ARBA" id="ARBA00009773"/>
    </source>
</evidence>
<accession>A0A4P9C9T4</accession>
<feature type="transmembrane region" description="Helical" evidence="8">
    <location>
        <begin position="154"/>
        <end position="176"/>
    </location>
</feature>
<keyword evidence="3" id="KW-0813">Transport</keyword>
<feature type="transmembrane region" description="Helical" evidence="8">
    <location>
        <begin position="276"/>
        <end position="298"/>
    </location>
</feature>
<feature type="transmembrane region" description="Helical" evidence="8">
    <location>
        <begin position="65"/>
        <end position="86"/>
    </location>
</feature>
<evidence type="ECO:0000256" key="3">
    <source>
        <dbReference type="ARBA" id="ARBA00022448"/>
    </source>
</evidence>
<protein>
    <submittedName>
        <fullName evidence="9">AI-2E family transporter</fullName>
    </submittedName>
</protein>
<dbReference type="PANTHER" id="PTHR21716:SF53">
    <property type="entry name" value="PERMEASE PERM-RELATED"/>
    <property type="match status" value="1"/>
</dbReference>
<organism evidence="9 10">
    <name type="scientific">Eubacterium maltosivorans</name>
    <dbReference type="NCBI Taxonomy" id="2041044"/>
    <lineage>
        <taxon>Bacteria</taxon>
        <taxon>Bacillati</taxon>
        <taxon>Bacillota</taxon>
        <taxon>Clostridia</taxon>
        <taxon>Eubacteriales</taxon>
        <taxon>Eubacteriaceae</taxon>
        <taxon>Eubacterium</taxon>
    </lineage>
</organism>
<dbReference type="GO" id="GO:0055085">
    <property type="term" value="P:transmembrane transport"/>
    <property type="evidence" value="ECO:0007669"/>
    <property type="project" value="TreeGrafter"/>
</dbReference>
<reference evidence="9 10" key="1">
    <citation type="submission" date="2018-05" db="EMBL/GenBank/DDBJ databases">
        <title>Genome comparison of Eubacterium sp.</title>
        <authorList>
            <person name="Feng Y."/>
            <person name="Sanchez-Andrea I."/>
            <person name="Stams A.J.M."/>
            <person name="De Vos W.M."/>
        </authorList>
    </citation>
    <scope>NUCLEOTIDE SEQUENCE [LARGE SCALE GENOMIC DNA]</scope>
    <source>
        <strain evidence="9 10">YI</strain>
    </source>
</reference>
<dbReference type="InterPro" id="IPR002549">
    <property type="entry name" value="AI-2E-like"/>
</dbReference>
<dbReference type="Pfam" id="PF01594">
    <property type="entry name" value="AI-2E_transport"/>
    <property type="match status" value="1"/>
</dbReference>
<evidence type="ECO:0000313" key="10">
    <source>
        <dbReference type="Proteomes" id="UP000218387"/>
    </source>
</evidence>
<name>A0A4P9C9T4_EUBML</name>
<evidence type="ECO:0000256" key="1">
    <source>
        <dbReference type="ARBA" id="ARBA00004651"/>
    </source>
</evidence>
<evidence type="ECO:0000256" key="7">
    <source>
        <dbReference type="ARBA" id="ARBA00023136"/>
    </source>
</evidence>
<keyword evidence="7 8" id="KW-0472">Membrane</keyword>
<feature type="transmembrane region" description="Helical" evidence="8">
    <location>
        <begin position="12"/>
        <end position="29"/>
    </location>
</feature>
<dbReference type="PANTHER" id="PTHR21716">
    <property type="entry name" value="TRANSMEMBRANE PROTEIN"/>
    <property type="match status" value="1"/>
</dbReference>
<evidence type="ECO:0000256" key="5">
    <source>
        <dbReference type="ARBA" id="ARBA00022692"/>
    </source>
</evidence>
<comment type="similarity">
    <text evidence="2">Belongs to the autoinducer-2 exporter (AI-2E) (TC 2.A.86) family.</text>
</comment>
<proteinExistence type="inferred from homology"/>
<evidence type="ECO:0000313" key="9">
    <source>
        <dbReference type="EMBL" id="QCT71452.1"/>
    </source>
</evidence>